<keyword evidence="3" id="KW-1185">Reference proteome</keyword>
<dbReference type="EMBL" id="PXZM01000040">
    <property type="protein sequence ID" value="PSJ89257.1"/>
    <property type="molecule type" value="Genomic_DNA"/>
</dbReference>
<dbReference type="PANTHER" id="PTHR43760:SF1">
    <property type="entry name" value="ENDORIBONUCLEASE L-PSP_CHORISMATE MUTASE-LIKE DOMAIN-CONTAINING PROTEIN"/>
    <property type="match status" value="1"/>
</dbReference>
<proteinExistence type="predicted"/>
<dbReference type="OrthoDB" id="9806350at2"/>
<dbReference type="PANTHER" id="PTHR43760">
    <property type="entry name" value="ENDORIBONUCLEASE-RELATED"/>
    <property type="match status" value="1"/>
</dbReference>
<dbReference type="Gene3D" id="3.30.1330.40">
    <property type="entry name" value="RutC-like"/>
    <property type="match status" value="1"/>
</dbReference>
<feature type="domain" description="Endoribonuclease L-PSP/chorismate mutase-like" evidence="1">
    <location>
        <begin position="5"/>
        <end position="144"/>
    </location>
</feature>
<evidence type="ECO:0000313" key="2">
    <source>
        <dbReference type="EMBL" id="PSJ89257.1"/>
    </source>
</evidence>
<accession>A0A2P7UQN1</accession>
<reference evidence="2 3" key="1">
    <citation type="submission" date="2018-03" db="EMBL/GenBank/DDBJ databases">
        <title>Brevisbacillus phylogenomics.</title>
        <authorList>
            <person name="Dunlap C."/>
        </authorList>
    </citation>
    <scope>NUCLEOTIDE SEQUENCE [LARGE SCALE GENOMIC DNA]</scope>
    <source>
        <strain evidence="2 3">NRRL NRS-1210</strain>
    </source>
</reference>
<dbReference type="CDD" id="cd02199">
    <property type="entry name" value="YjgF_YER057c_UK114_like_1"/>
    <property type="match status" value="1"/>
</dbReference>
<dbReference type="InterPro" id="IPR013813">
    <property type="entry name" value="Endoribo_LPSP/chorism_mut-like"/>
</dbReference>
<gene>
    <name evidence="2" type="ORF">C7R93_23570</name>
</gene>
<evidence type="ECO:0000259" key="1">
    <source>
        <dbReference type="Pfam" id="PF14588"/>
    </source>
</evidence>
<evidence type="ECO:0000313" key="3">
    <source>
        <dbReference type="Proteomes" id="UP000240419"/>
    </source>
</evidence>
<protein>
    <recommendedName>
        <fullName evidence="1">Endoribonuclease L-PSP/chorismate mutase-like domain-containing protein</fullName>
    </recommendedName>
</protein>
<dbReference type="AlphaFoldDB" id="A0A2P7UQN1"/>
<organism evidence="2 3">
    <name type="scientific">Brevibacillus fortis</name>
    <dbReference type="NCBI Taxonomy" id="2126352"/>
    <lineage>
        <taxon>Bacteria</taxon>
        <taxon>Bacillati</taxon>
        <taxon>Bacillota</taxon>
        <taxon>Bacilli</taxon>
        <taxon>Bacillales</taxon>
        <taxon>Paenibacillaceae</taxon>
        <taxon>Brevibacillus</taxon>
    </lineage>
</organism>
<sequence>MSKVEQRLKELGYELPPVPPTMANYVSCVQTGSVIYTSGAGCYVNGSPMYLGRLGADVTIEQGYEAAKVTVLNLLAILKSEIGDLDRITRIVKLFALVSSAPDFYEQPRVINGASDFLIEIFGEAGKHARAAAGTSVLPFNNPIEIEMIVEVNEG</sequence>
<comment type="caution">
    <text evidence="2">The sequence shown here is derived from an EMBL/GenBank/DDBJ whole genome shotgun (WGS) entry which is preliminary data.</text>
</comment>
<dbReference type="Pfam" id="PF14588">
    <property type="entry name" value="YjgF_endoribonc"/>
    <property type="match status" value="1"/>
</dbReference>
<dbReference type="RefSeq" id="WP_106841109.1">
    <property type="nucleotide sequence ID" value="NZ_JARMEZ010000019.1"/>
</dbReference>
<dbReference type="SUPFAM" id="SSF55298">
    <property type="entry name" value="YjgF-like"/>
    <property type="match status" value="1"/>
</dbReference>
<dbReference type="InterPro" id="IPR035959">
    <property type="entry name" value="RutC-like_sf"/>
</dbReference>
<dbReference type="Proteomes" id="UP000240419">
    <property type="component" value="Unassembled WGS sequence"/>
</dbReference>
<name>A0A2P7UQN1_9BACL</name>